<evidence type="ECO:0000256" key="2">
    <source>
        <dbReference type="ARBA" id="ARBA00022475"/>
    </source>
</evidence>
<evidence type="ECO:0000313" key="7">
    <source>
        <dbReference type="EMBL" id="CAJ0920872.1"/>
    </source>
</evidence>
<dbReference type="CDD" id="cd00068">
    <property type="entry name" value="GGL"/>
    <property type="match status" value="1"/>
</dbReference>
<keyword evidence="5" id="KW-0449">Lipoprotein</keyword>
<protein>
    <recommendedName>
        <fullName evidence="5">Guanine nucleotide-binding protein subunit gamma</fullName>
    </recommendedName>
</protein>
<dbReference type="PROSITE" id="PS50058">
    <property type="entry name" value="G_PROTEIN_GAMMA"/>
    <property type="match status" value="1"/>
</dbReference>
<reference evidence="7" key="1">
    <citation type="submission" date="2023-07" db="EMBL/GenBank/DDBJ databases">
        <authorList>
            <person name="Stuckert A."/>
        </authorList>
    </citation>
    <scope>NUCLEOTIDE SEQUENCE</scope>
</reference>
<dbReference type="InterPro" id="IPR001770">
    <property type="entry name" value="G-protein_gamma"/>
</dbReference>
<feature type="domain" description="G protein gamma" evidence="6">
    <location>
        <begin position="70"/>
        <end position="136"/>
    </location>
</feature>
<name>A0ABN9KRW8_9NEOB</name>
<keyword evidence="4 5" id="KW-0807">Transducer</keyword>
<dbReference type="SMART" id="SM01224">
    <property type="entry name" value="G_gamma"/>
    <property type="match status" value="1"/>
</dbReference>
<keyword evidence="2 5" id="KW-1003">Cell membrane</keyword>
<comment type="subunit">
    <text evidence="5">G proteins are composed of 3 units; alpha, beta and gamma.</text>
</comment>
<dbReference type="Proteomes" id="UP001176940">
    <property type="component" value="Unassembled WGS sequence"/>
</dbReference>
<sequence>MFRRTRFRFVHDIAVPITAGSASTSAPRTQSAVCLISESSWKLNKNLQSKYNTERDSCRAALYTGRMSNNLAKIVEARKDVEQLKMEVNIDRMKVSVVVSDILSFCQSHFVSDPLVSPVPAVENPFRDKRLVCVVL</sequence>
<evidence type="ECO:0000256" key="5">
    <source>
        <dbReference type="RuleBase" id="RU004973"/>
    </source>
</evidence>
<comment type="function">
    <text evidence="5">Guanine nucleotide-binding proteins (G proteins) are involved as a modulator or transducer in various transmembrane signaling systems. The beta and gamma chains are required for the GTPase activity, for replacement of GDP by GTP, and for G protein-effector interaction.</text>
</comment>
<proteinExistence type="inferred from homology"/>
<comment type="caution">
    <text evidence="7">The sequence shown here is derived from an EMBL/GenBank/DDBJ whole genome shotgun (WGS) entry which is preliminary data.</text>
</comment>
<comment type="subcellular location">
    <subcellularLocation>
        <location evidence="5">Cell membrane</location>
        <topology evidence="5">Lipid-anchor</topology>
        <orientation evidence="5">Cytoplasmic side</orientation>
    </subcellularLocation>
</comment>
<dbReference type="SUPFAM" id="SSF48670">
    <property type="entry name" value="Transducin (heterotrimeric G protein), gamma chain"/>
    <property type="match status" value="1"/>
</dbReference>
<dbReference type="SMART" id="SM00224">
    <property type="entry name" value="GGL"/>
    <property type="match status" value="1"/>
</dbReference>
<keyword evidence="8" id="KW-1185">Reference proteome</keyword>
<evidence type="ECO:0000259" key="6">
    <source>
        <dbReference type="PROSITE" id="PS50058"/>
    </source>
</evidence>
<dbReference type="Pfam" id="PF00631">
    <property type="entry name" value="G-gamma"/>
    <property type="match status" value="1"/>
</dbReference>
<evidence type="ECO:0000256" key="4">
    <source>
        <dbReference type="ARBA" id="ARBA00023224"/>
    </source>
</evidence>
<dbReference type="InterPro" id="IPR015898">
    <property type="entry name" value="G-protein_gamma-like_dom"/>
</dbReference>
<evidence type="ECO:0000256" key="1">
    <source>
        <dbReference type="ARBA" id="ARBA00007431"/>
    </source>
</evidence>
<keyword evidence="3 5" id="KW-0472">Membrane</keyword>
<accession>A0ABN9KRW8</accession>
<evidence type="ECO:0000313" key="8">
    <source>
        <dbReference type="Proteomes" id="UP001176940"/>
    </source>
</evidence>
<dbReference type="EMBL" id="CAUEEQ010001784">
    <property type="protein sequence ID" value="CAJ0920872.1"/>
    <property type="molecule type" value="Genomic_DNA"/>
</dbReference>
<evidence type="ECO:0000256" key="3">
    <source>
        <dbReference type="ARBA" id="ARBA00023136"/>
    </source>
</evidence>
<gene>
    <name evidence="7" type="ORF">RIMI_LOCUS1383624</name>
</gene>
<comment type="similarity">
    <text evidence="1 5">Belongs to the G protein gamma family.</text>
</comment>
<dbReference type="PANTHER" id="PTHR13809">
    <property type="entry name" value="GUANINE NUCLEOTIDE-BINDING PROTEIN GAMMA SUBUNIT"/>
    <property type="match status" value="1"/>
</dbReference>
<dbReference type="Gene3D" id="4.10.260.10">
    <property type="entry name" value="Transducin (heterotrimeric G protein), gamma chain"/>
    <property type="match status" value="1"/>
</dbReference>
<organism evidence="7 8">
    <name type="scientific">Ranitomeya imitator</name>
    <name type="common">mimic poison frog</name>
    <dbReference type="NCBI Taxonomy" id="111125"/>
    <lineage>
        <taxon>Eukaryota</taxon>
        <taxon>Metazoa</taxon>
        <taxon>Chordata</taxon>
        <taxon>Craniata</taxon>
        <taxon>Vertebrata</taxon>
        <taxon>Euteleostomi</taxon>
        <taxon>Amphibia</taxon>
        <taxon>Batrachia</taxon>
        <taxon>Anura</taxon>
        <taxon>Neobatrachia</taxon>
        <taxon>Hyloidea</taxon>
        <taxon>Dendrobatidae</taxon>
        <taxon>Dendrobatinae</taxon>
        <taxon>Ranitomeya</taxon>
    </lineage>
</organism>
<dbReference type="PRINTS" id="PR00321">
    <property type="entry name" value="GPROTEING"/>
</dbReference>
<dbReference type="InterPro" id="IPR036284">
    <property type="entry name" value="GGL_sf"/>
</dbReference>